<organism evidence="2 3">
    <name type="scientific">Mucuna pruriens</name>
    <name type="common">Velvet bean</name>
    <name type="synonym">Dolichos pruriens</name>
    <dbReference type="NCBI Taxonomy" id="157652"/>
    <lineage>
        <taxon>Eukaryota</taxon>
        <taxon>Viridiplantae</taxon>
        <taxon>Streptophyta</taxon>
        <taxon>Embryophyta</taxon>
        <taxon>Tracheophyta</taxon>
        <taxon>Spermatophyta</taxon>
        <taxon>Magnoliopsida</taxon>
        <taxon>eudicotyledons</taxon>
        <taxon>Gunneridae</taxon>
        <taxon>Pentapetalae</taxon>
        <taxon>rosids</taxon>
        <taxon>fabids</taxon>
        <taxon>Fabales</taxon>
        <taxon>Fabaceae</taxon>
        <taxon>Papilionoideae</taxon>
        <taxon>50 kb inversion clade</taxon>
        <taxon>NPAAA clade</taxon>
        <taxon>indigoferoid/millettioid clade</taxon>
        <taxon>Phaseoleae</taxon>
        <taxon>Mucuna</taxon>
    </lineage>
</organism>
<evidence type="ECO:0008006" key="4">
    <source>
        <dbReference type="Google" id="ProtNLM"/>
    </source>
</evidence>
<comment type="caution">
    <text evidence="2">The sequence shown here is derived from an EMBL/GenBank/DDBJ whole genome shotgun (WGS) entry which is preliminary data.</text>
</comment>
<dbReference type="PANTHER" id="PTHR32108:SF9">
    <property type="entry name" value="REVERSE TRANSCRIPTASE RNASE H-LIKE DOMAIN-CONTAINING PROTEIN"/>
    <property type="match status" value="1"/>
</dbReference>
<feature type="region of interest" description="Disordered" evidence="1">
    <location>
        <begin position="326"/>
        <end position="345"/>
    </location>
</feature>
<gene>
    <name evidence="2" type="ORF">CR513_37526</name>
</gene>
<dbReference type="AlphaFoldDB" id="A0A371FUK5"/>
<name>A0A371FUK5_MUCPR</name>
<evidence type="ECO:0000256" key="1">
    <source>
        <dbReference type="SAM" id="MobiDB-lite"/>
    </source>
</evidence>
<dbReference type="EMBL" id="QJKJ01007836">
    <property type="protein sequence ID" value="RDX81753.1"/>
    <property type="molecule type" value="Genomic_DNA"/>
</dbReference>
<evidence type="ECO:0000313" key="2">
    <source>
        <dbReference type="EMBL" id="RDX81753.1"/>
    </source>
</evidence>
<feature type="non-terminal residue" evidence="2">
    <location>
        <position position="1"/>
    </location>
</feature>
<dbReference type="Proteomes" id="UP000257109">
    <property type="component" value="Unassembled WGS sequence"/>
</dbReference>
<dbReference type="OrthoDB" id="1750196at2759"/>
<keyword evidence="3" id="KW-1185">Reference proteome</keyword>
<accession>A0A371FUK5</accession>
<proteinExistence type="predicted"/>
<protein>
    <recommendedName>
        <fullName evidence="4">Retrotransposon gag domain-containing protein</fullName>
    </recommendedName>
</protein>
<dbReference type="PANTHER" id="PTHR32108">
    <property type="entry name" value="DNA-DIRECTED RNA POLYMERASE SUBUNIT ALPHA"/>
    <property type="match status" value="1"/>
</dbReference>
<evidence type="ECO:0000313" key="3">
    <source>
        <dbReference type="Proteomes" id="UP000257109"/>
    </source>
</evidence>
<reference evidence="2" key="1">
    <citation type="submission" date="2018-05" db="EMBL/GenBank/DDBJ databases">
        <title>Draft genome of Mucuna pruriens seed.</title>
        <authorList>
            <person name="Nnadi N.E."/>
            <person name="Vos R."/>
            <person name="Hasami M.H."/>
            <person name="Devisetty U.K."/>
            <person name="Aguiy J.C."/>
        </authorList>
    </citation>
    <scope>NUCLEOTIDE SEQUENCE [LARGE SCALE GENOMIC DNA]</scope>
    <source>
        <strain evidence="2">JCA_2017</strain>
    </source>
</reference>
<sequence length="345" mass="39589">MSRKVKSLLHPYRMCSKTKLMEVVVDDLEQQHKELRGTPNHLPGFTLQQTQSQMPLYGLPPGFTPLVVTDEQQASVDNLQIEEPGVALIRPSLTTNPTLGPKNAQTSPFSTRPFAEKMQEGDKWHLLEERLRVIEGVNHYEFEAADLFLVLDVVIPHKFKVLDFDKYKGSSCPRTHLIMYYKKMSSHAQDDRLRIQTWKNLAKAFLKQYKYNKDMASDCTGPQNMLKHEDENFKEYAQRWREIAIQVQPPIFEKEMVTMFIDTLQSPFYDKVIGNVSSNFSDLVVIEERIEVGIRQGKFTYAKTRSGSGKKPPTFKKKKGEANAIISKIGPQHDKTSPTPPPYLT</sequence>